<dbReference type="EMBL" id="JBHUMP010000005">
    <property type="protein sequence ID" value="MFD2739553.1"/>
    <property type="molecule type" value="Genomic_DNA"/>
</dbReference>
<comment type="subcellular location">
    <subcellularLocation>
        <location evidence="3">Secreted</location>
    </subcellularLocation>
    <subcellularLocation>
        <location evidence="3">Bacterial flagellum</location>
    </subcellularLocation>
</comment>
<evidence type="ECO:0000259" key="4">
    <source>
        <dbReference type="Pfam" id="PF00669"/>
    </source>
</evidence>
<dbReference type="SUPFAM" id="SSF64518">
    <property type="entry name" value="Phase 1 flagellin"/>
    <property type="match status" value="1"/>
</dbReference>
<dbReference type="RefSeq" id="WP_386373286.1">
    <property type="nucleotide sequence ID" value="NZ_JBHUMP010000005.1"/>
</dbReference>
<keyword evidence="2 3" id="KW-0975">Bacterial flagellum</keyword>
<gene>
    <name evidence="6" type="ORF">ACFSUD_08240</name>
</gene>
<dbReference type="InterPro" id="IPR001029">
    <property type="entry name" value="Flagellin_N"/>
</dbReference>
<protein>
    <recommendedName>
        <fullName evidence="3">Flagellin</fullName>
    </recommendedName>
</protein>
<name>A0ABW5U2E6_9RHOB</name>
<dbReference type="InterPro" id="IPR001492">
    <property type="entry name" value="Flagellin"/>
</dbReference>
<accession>A0ABW5U2E6</accession>
<dbReference type="Pfam" id="PF00700">
    <property type="entry name" value="Flagellin_C"/>
    <property type="match status" value="1"/>
</dbReference>
<keyword evidence="7" id="KW-1185">Reference proteome</keyword>
<dbReference type="PANTHER" id="PTHR42792">
    <property type="entry name" value="FLAGELLIN"/>
    <property type="match status" value="1"/>
</dbReference>
<reference evidence="7" key="1">
    <citation type="journal article" date="2019" name="Int. J. Syst. Evol. Microbiol.">
        <title>The Global Catalogue of Microorganisms (GCM) 10K type strain sequencing project: providing services to taxonomists for standard genome sequencing and annotation.</title>
        <authorList>
            <consortium name="The Broad Institute Genomics Platform"/>
            <consortium name="The Broad Institute Genome Sequencing Center for Infectious Disease"/>
            <person name="Wu L."/>
            <person name="Ma J."/>
        </authorList>
    </citation>
    <scope>NUCLEOTIDE SEQUENCE [LARGE SCALE GENOMIC DNA]</scope>
    <source>
        <strain evidence="7">TISTR 2562</strain>
    </source>
</reference>
<dbReference type="InterPro" id="IPR046358">
    <property type="entry name" value="Flagellin_C"/>
</dbReference>
<feature type="domain" description="Flagellin C-terminal" evidence="5">
    <location>
        <begin position="220"/>
        <end position="300"/>
    </location>
</feature>
<keyword evidence="6" id="KW-0966">Cell projection</keyword>
<keyword evidence="3" id="KW-0964">Secreted</keyword>
<keyword evidence="6" id="KW-0969">Cilium</keyword>
<evidence type="ECO:0000259" key="5">
    <source>
        <dbReference type="Pfam" id="PF00700"/>
    </source>
</evidence>
<evidence type="ECO:0000256" key="1">
    <source>
        <dbReference type="ARBA" id="ARBA00005709"/>
    </source>
</evidence>
<dbReference type="Proteomes" id="UP001597474">
    <property type="component" value="Unassembled WGS sequence"/>
</dbReference>
<comment type="similarity">
    <text evidence="1 3">Belongs to the bacterial flagellin family.</text>
</comment>
<keyword evidence="6" id="KW-0282">Flagellum</keyword>
<organism evidence="6 7">
    <name type="scientific">Sulfitobacter aestuarii</name>
    <dbReference type="NCBI Taxonomy" id="2161676"/>
    <lineage>
        <taxon>Bacteria</taxon>
        <taxon>Pseudomonadati</taxon>
        <taxon>Pseudomonadota</taxon>
        <taxon>Alphaproteobacteria</taxon>
        <taxon>Rhodobacterales</taxon>
        <taxon>Roseobacteraceae</taxon>
        <taxon>Sulfitobacter</taxon>
    </lineage>
</organism>
<dbReference type="Pfam" id="PF00669">
    <property type="entry name" value="Flagellin_N"/>
    <property type="match status" value="1"/>
</dbReference>
<evidence type="ECO:0000256" key="2">
    <source>
        <dbReference type="ARBA" id="ARBA00023143"/>
    </source>
</evidence>
<dbReference type="PANTHER" id="PTHR42792:SF1">
    <property type="entry name" value="FLAGELLAR HOOK-ASSOCIATED PROTEIN 3"/>
    <property type="match status" value="1"/>
</dbReference>
<feature type="domain" description="Flagellin N-terminal" evidence="4">
    <location>
        <begin position="8"/>
        <end position="141"/>
    </location>
</feature>
<comment type="function">
    <text evidence="3">Flagellin is the subunit protein which polymerizes to form the filaments of bacterial flagella.</text>
</comment>
<evidence type="ECO:0000256" key="3">
    <source>
        <dbReference type="RuleBase" id="RU362073"/>
    </source>
</evidence>
<dbReference type="Gene3D" id="1.20.1330.10">
    <property type="entry name" value="f41 fragment of flagellin, N-terminal domain"/>
    <property type="match status" value="1"/>
</dbReference>
<comment type="caution">
    <text evidence="6">The sequence shown here is derived from an EMBL/GenBank/DDBJ whole genome shotgun (WGS) entry which is preliminary data.</text>
</comment>
<sequence>MTRISTIASSQMSLNMRLALARQSSEMSRLSQEAATGLRQDVYAGDASKAGRSLDLRGQLGITESFIDANRLLEGKLEVMTEALSSVQTLAGDFRNLTLSGDIAANHRGTFRAQAEHALGQITDFLNTTYQGGFLFSGHETGTAPLDPDGTGTGVIYRGGAQAAVARIDAQREMAYGLTAKDPAFNDIFAGLGMVLNVPDLDTLSDAEFGQLRDNVLGAMNDGIGGLTALQGRLGDQQQQLSRQIESQEVRQRIYTGGIGDIEAVNLEETAVRLQQIELQLQTTYQITARMSGLSLLNYL</sequence>
<evidence type="ECO:0000313" key="7">
    <source>
        <dbReference type="Proteomes" id="UP001597474"/>
    </source>
</evidence>
<proteinExistence type="inferred from homology"/>
<evidence type="ECO:0000313" key="6">
    <source>
        <dbReference type="EMBL" id="MFD2739553.1"/>
    </source>
</evidence>